<dbReference type="Gene3D" id="3.20.20.100">
    <property type="entry name" value="NADP-dependent oxidoreductase domain"/>
    <property type="match status" value="1"/>
</dbReference>
<proteinExistence type="predicted"/>
<gene>
    <name evidence="2" type="ORF">FHX49_001409</name>
</gene>
<dbReference type="Pfam" id="PF00248">
    <property type="entry name" value="Aldo_ket_red"/>
    <property type="match status" value="1"/>
</dbReference>
<accession>A0A7W4V2V3</accession>
<dbReference type="GO" id="GO:0047834">
    <property type="term" value="F:D-threo-aldose 1-dehydrogenase activity"/>
    <property type="evidence" value="ECO:0007669"/>
    <property type="project" value="UniProtKB-EC"/>
</dbReference>
<keyword evidence="2" id="KW-0560">Oxidoreductase</keyword>
<evidence type="ECO:0000313" key="2">
    <source>
        <dbReference type="EMBL" id="MBB2975842.1"/>
    </source>
</evidence>
<keyword evidence="3" id="KW-1185">Reference proteome</keyword>
<name>A0A7W4V2V3_9MICO</name>
<dbReference type="PANTHER" id="PTHR42686">
    <property type="entry name" value="GH17980P-RELATED"/>
    <property type="match status" value="1"/>
</dbReference>
<dbReference type="InterPro" id="IPR023210">
    <property type="entry name" value="NADP_OxRdtase_dom"/>
</dbReference>
<dbReference type="AlphaFoldDB" id="A0A7W4V2V3"/>
<dbReference type="InterPro" id="IPR036812">
    <property type="entry name" value="NAD(P)_OxRdtase_dom_sf"/>
</dbReference>
<protein>
    <submittedName>
        <fullName evidence="2">D-threo-aldose 1-dehydrogenase</fullName>
        <ecNumber evidence="2">1.1.1.122</ecNumber>
    </submittedName>
</protein>
<organism evidence="2 3">
    <name type="scientific">Microbacterium endophyticum</name>
    <dbReference type="NCBI Taxonomy" id="1526412"/>
    <lineage>
        <taxon>Bacteria</taxon>
        <taxon>Bacillati</taxon>
        <taxon>Actinomycetota</taxon>
        <taxon>Actinomycetes</taxon>
        <taxon>Micrococcales</taxon>
        <taxon>Microbacteriaceae</taxon>
        <taxon>Microbacterium</taxon>
    </lineage>
</organism>
<reference evidence="2 3" key="1">
    <citation type="submission" date="2020-08" db="EMBL/GenBank/DDBJ databases">
        <title>Sequencing the genomes of 1000 actinobacteria strains.</title>
        <authorList>
            <person name="Klenk H.-P."/>
        </authorList>
    </citation>
    <scope>NUCLEOTIDE SEQUENCE [LARGE SCALE GENOMIC DNA]</scope>
    <source>
        <strain evidence="2 3">DSM 27099</strain>
    </source>
</reference>
<dbReference type="EMBL" id="JACHWQ010000003">
    <property type="protein sequence ID" value="MBB2975842.1"/>
    <property type="molecule type" value="Genomic_DNA"/>
</dbReference>
<dbReference type="PANTHER" id="PTHR42686:SF1">
    <property type="entry name" value="GH17980P-RELATED"/>
    <property type="match status" value="1"/>
</dbReference>
<dbReference type="InterPro" id="IPR020471">
    <property type="entry name" value="AKR"/>
</dbReference>
<dbReference type="GO" id="GO:0005829">
    <property type="term" value="C:cytosol"/>
    <property type="evidence" value="ECO:0007669"/>
    <property type="project" value="TreeGrafter"/>
</dbReference>
<dbReference type="SUPFAM" id="SSF51430">
    <property type="entry name" value="NAD(P)-linked oxidoreductase"/>
    <property type="match status" value="1"/>
</dbReference>
<dbReference type="EC" id="1.1.1.122" evidence="2"/>
<evidence type="ECO:0000259" key="1">
    <source>
        <dbReference type="Pfam" id="PF00248"/>
    </source>
</evidence>
<evidence type="ECO:0000313" key="3">
    <source>
        <dbReference type="Proteomes" id="UP000529310"/>
    </source>
</evidence>
<comment type="caution">
    <text evidence="2">The sequence shown here is derived from an EMBL/GenBank/DDBJ whole genome shotgun (WGS) entry which is preliminary data.</text>
</comment>
<feature type="domain" description="NADP-dependent oxidoreductase" evidence="1">
    <location>
        <begin position="25"/>
        <end position="310"/>
    </location>
</feature>
<dbReference type="RefSeq" id="WP_241246145.1">
    <property type="nucleotide sequence ID" value="NZ_CP049255.1"/>
</dbReference>
<sequence>MSRPAIRVPTTVNGGSTVKISPSPVTIGTSGLGRNTQPGSPEEKTAVAAAVALFESPHTYVDTSNNYSGGRSEAILGLALQQVKADAEPHVVTKVDEDPDTRAFDRDRVLRSFEESCARLGVDRLPLLHFHDPYAVTVSEAMAPGGAVEGLIELRDAGVVDAIGIATYPIDEMREYIGTGVFDAVLSHNCFTLVDRSAAPLFEDARARGMTVFNAAPFGSGILAKGSASASTYAYREPSAELLSRVVRMEEVCAAYDVPLAAVALEFSLRSPLVDSTVVGIKTEHRLRELTALLATDVPDEIWGRIEAIQASA</sequence>
<dbReference type="Proteomes" id="UP000529310">
    <property type="component" value="Unassembled WGS sequence"/>
</dbReference>
<dbReference type="CDD" id="cd19090">
    <property type="entry name" value="AKR_AKR15A-like"/>
    <property type="match status" value="1"/>
</dbReference>